<sequence length="298" mass="33562">MAASYWGSTQQKFWTFTRPEIQRMHQELQDVERLLVNQHALPDPRLLNIYFSIQLGKLAKRMSIRQQALATAQVYMRRYYAKVEIRRTNPYLVLSTAFYLACKMEECPQHIRLVAGESRQLWPDVTTSEPSQLGECEFSIISELNSQLLVHHPYRSLTELKENHAQTLSLSLDEMSLAWNIINDHYLTDLPLLHAPYTIAVTAAFLAIVMKPTQGGSMQASSASVAGALGSLGGVGGGSATNRVQKALNWIAESKVDVEAMVDITQELISLYEIWDGYKESLCKEPIAKFVKARGLEK</sequence>
<organism evidence="5 6">
    <name type="scientific">Microthyrium microscopicum</name>
    <dbReference type="NCBI Taxonomy" id="703497"/>
    <lineage>
        <taxon>Eukaryota</taxon>
        <taxon>Fungi</taxon>
        <taxon>Dikarya</taxon>
        <taxon>Ascomycota</taxon>
        <taxon>Pezizomycotina</taxon>
        <taxon>Dothideomycetes</taxon>
        <taxon>Dothideomycetes incertae sedis</taxon>
        <taxon>Microthyriales</taxon>
        <taxon>Microthyriaceae</taxon>
        <taxon>Microthyrium</taxon>
    </lineage>
</organism>
<dbReference type="InterPro" id="IPR043198">
    <property type="entry name" value="Cyclin/Ssn8"/>
</dbReference>
<feature type="domain" description="Cyclin-like" evidence="4">
    <location>
        <begin position="53"/>
        <end position="142"/>
    </location>
</feature>
<dbReference type="GO" id="GO:0016538">
    <property type="term" value="F:cyclin-dependent protein serine/threonine kinase regulator activity"/>
    <property type="evidence" value="ECO:0007669"/>
    <property type="project" value="InterPro"/>
</dbReference>
<comment type="similarity">
    <text evidence="1">Belongs to the cyclin family. Cyclin C subfamily.</text>
</comment>
<evidence type="ECO:0000256" key="2">
    <source>
        <dbReference type="ARBA" id="ARBA00014912"/>
    </source>
</evidence>
<keyword evidence="3" id="KW-0195">Cyclin</keyword>
<evidence type="ECO:0000313" key="5">
    <source>
        <dbReference type="EMBL" id="KAF2667529.1"/>
    </source>
</evidence>
<dbReference type="PANTHER" id="PTHR10026">
    <property type="entry name" value="CYCLIN"/>
    <property type="match status" value="1"/>
</dbReference>
<dbReference type="Pfam" id="PF00134">
    <property type="entry name" value="Cyclin_N"/>
    <property type="match status" value="1"/>
</dbReference>
<name>A0A6A6U5F9_9PEZI</name>
<dbReference type="InterPro" id="IPR006671">
    <property type="entry name" value="Cyclin_N"/>
</dbReference>
<dbReference type="SMART" id="SM00385">
    <property type="entry name" value="CYCLIN"/>
    <property type="match status" value="1"/>
</dbReference>
<protein>
    <recommendedName>
        <fullName evidence="2">RNA polymerase II holoenzyme cyclin-like subunit</fullName>
    </recommendedName>
</protein>
<gene>
    <name evidence="5" type="ORF">BT63DRAFT_294366</name>
</gene>
<dbReference type="SUPFAM" id="SSF47954">
    <property type="entry name" value="Cyclin-like"/>
    <property type="match status" value="2"/>
</dbReference>
<accession>A0A6A6U5F9</accession>
<dbReference type="EMBL" id="MU004237">
    <property type="protein sequence ID" value="KAF2667529.1"/>
    <property type="molecule type" value="Genomic_DNA"/>
</dbReference>
<dbReference type="Proteomes" id="UP000799302">
    <property type="component" value="Unassembled WGS sequence"/>
</dbReference>
<dbReference type="OrthoDB" id="10266018at2759"/>
<evidence type="ECO:0000256" key="1">
    <source>
        <dbReference type="ARBA" id="ARBA00008638"/>
    </source>
</evidence>
<dbReference type="CDD" id="cd20513">
    <property type="entry name" value="CYCLIN_CCNC_rpt1"/>
    <property type="match status" value="1"/>
</dbReference>
<dbReference type="PIRSF" id="PIRSF028758">
    <property type="entry name" value="Cyclin, C/H/G types"/>
    <property type="match status" value="1"/>
</dbReference>
<dbReference type="AlphaFoldDB" id="A0A6A6U5F9"/>
<keyword evidence="6" id="KW-1185">Reference proteome</keyword>
<dbReference type="Gene3D" id="1.10.472.10">
    <property type="entry name" value="Cyclin-like"/>
    <property type="match status" value="2"/>
</dbReference>
<evidence type="ECO:0000259" key="4">
    <source>
        <dbReference type="SMART" id="SM00385"/>
    </source>
</evidence>
<evidence type="ECO:0000256" key="3">
    <source>
        <dbReference type="RuleBase" id="RU000383"/>
    </source>
</evidence>
<evidence type="ECO:0000313" key="6">
    <source>
        <dbReference type="Proteomes" id="UP000799302"/>
    </source>
</evidence>
<dbReference type="GO" id="GO:0006357">
    <property type="term" value="P:regulation of transcription by RNA polymerase II"/>
    <property type="evidence" value="ECO:0007669"/>
    <property type="project" value="InterPro"/>
</dbReference>
<proteinExistence type="inferred from homology"/>
<dbReference type="InterPro" id="IPR036915">
    <property type="entry name" value="Cyclin-like_sf"/>
</dbReference>
<reference evidence="5" key="1">
    <citation type="journal article" date="2020" name="Stud. Mycol.">
        <title>101 Dothideomycetes genomes: a test case for predicting lifestyles and emergence of pathogens.</title>
        <authorList>
            <person name="Haridas S."/>
            <person name="Albert R."/>
            <person name="Binder M."/>
            <person name="Bloem J."/>
            <person name="Labutti K."/>
            <person name="Salamov A."/>
            <person name="Andreopoulos B."/>
            <person name="Baker S."/>
            <person name="Barry K."/>
            <person name="Bills G."/>
            <person name="Bluhm B."/>
            <person name="Cannon C."/>
            <person name="Castanera R."/>
            <person name="Culley D."/>
            <person name="Daum C."/>
            <person name="Ezra D."/>
            <person name="Gonzalez J."/>
            <person name="Henrissat B."/>
            <person name="Kuo A."/>
            <person name="Liang C."/>
            <person name="Lipzen A."/>
            <person name="Lutzoni F."/>
            <person name="Magnuson J."/>
            <person name="Mondo S."/>
            <person name="Nolan M."/>
            <person name="Ohm R."/>
            <person name="Pangilinan J."/>
            <person name="Park H.-J."/>
            <person name="Ramirez L."/>
            <person name="Alfaro M."/>
            <person name="Sun H."/>
            <person name="Tritt A."/>
            <person name="Yoshinaga Y."/>
            <person name="Zwiers L.-H."/>
            <person name="Turgeon B."/>
            <person name="Goodwin S."/>
            <person name="Spatafora J."/>
            <person name="Crous P."/>
            <person name="Grigoriev I."/>
        </authorList>
    </citation>
    <scope>NUCLEOTIDE SEQUENCE</scope>
    <source>
        <strain evidence="5">CBS 115976</strain>
    </source>
</reference>
<dbReference type="InterPro" id="IPR013763">
    <property type="entry name" value="Cyclin-like_dom"/>
</dbReference>